<evidence type="ECO:0000313" key="2">
    <source>
        <dbReference type="WBParaSite" id="ES5_v2.g20647.t1"/>
    </source>
</evidence>
<organism evidence="1 2">
    <name type="scientific">Panagrolaimus sp. ES5</name>
    <dbReference type="NCBI Taxonomy" id="591445"/>
    <lineage>
        <taxon>Eukaryota</taxon>
        <taxon>Metazoa</taxon>
        <taxon>Ecdysozoa</taxon>
        <taxon>Nematoda</taxon>
        <taxon>Chromadorea</taxon>
        <taxon>Rhabditida</taxon>
        <taxon>Tylenchina</taxon>
        <taxon>Panagrolaimomorpha</taxon>
        <taxon>Panagrolaimoidea</taxon>
        <taxon>Panagrolaimidae</taxon>
        <taxon>Panagrolaimus</taxon>
    </lineage>
</organism>
<sequence length="586" mass="65849">MKFFAVLLLLFIFSPSLFLDIDASKLQRYKNGSTVASFDELNKFYASNGTKIVDEHVEQLFADKSIEESKVGRQNGRNVTLTGESGNINLTLKGPALTFRFCTGYTGIIQICYDTTSPNSALKGSCDSSSQCELYIDIDKENGIKFSATDTNRYDFGSVCHDFQIYDTESIFHSFTLIRTCPPRIENGIIHLDVKAVEPQCQVEVVDAIIKYPETPTTTPLSTAKPIKPTSKSSIEWWGIVIIVILVLILFCILGTFGYLCWKKRKTSKPTVAPTVIPATVISESIERPSTTIQTASKTLEPNFEPRKSQKKQKKAVKKEIKTIEEFIPPPKVTVSSPPDPTKTVSKMPECSVQQHVMVSLDETSQNSKFTSVESVITSVSRNVLKSKDSEMVEEMKLNYPEVNRSILDTEIFLFCVQISVMCSKLNEIGVEAEKTLTLLGVQFDGNNKIISVSPEARQYLQSSETPISIVYFAFGAEYHEYITDDMEIMPKLSVAHQLVIALQPRFIELNRRKTLAGLRRELSKIRENYTASERKNMPFPINAIEKAFVRDPKYFISSAGIDTDSEAEREKIAEAKKKQQSEIKK</sequence>
<protein>
    <submittedName>
        <fullName evidence="2">Uncharacterized protein</fullName>
    </submittedName>
</protein>
<reference evidence="2" key="1">
    <citation type="submission" date="2022-11" db="UniProtKB">
        <authorList>
            <consortium name="WormBaseParasite"/>
        </authorList>
    </citation>
    <scope>IDENTIFICATION</scope>
</reference>
<dbReference type="Proteomes" id="UP000887579">
    <property type="component" value="Unplaced"/>
</dbReference>
<name>A0AC34FTG3_9BILA</name>
<proteinExistence type="predicted"/>
<dbReference type="WBParaSite" id="ES5_v2.g20647.t1">
    <property type="protein sequence ID" value="ES5_v2.g20647.t1"/>
    <property type="gene ID" value="ES5_v2.g20647"/>
</dbReference>
<evidence type="ECO:0000313" key="1">
    <source>
        <dbReference type="Proteomes" id="UP000887579"/>
    </source>
</evidence>
<accession>A0AC34FTG3</accession>